<dbReference type="SUPFAM" id="SSF48452">
    <property type="entry name" value="TPR-like"/>
    <property type="match status" value="1"/>
</dbReference>
<evidence type="ECO:0000313" key="3">
    <source>
        <dbReference type="Proteomes" id="UP001165065"/>
    </source>
</evidence>
<evidence type="ECO:0000313" key="2">
    <source>
        <dbReference type="EMBL" id="GMI39769.1"/>
    </source>
</evidence>
<dbReference type="OrthoDB" id="10267474at2759"/>
<dbReference type="EMBL" id="BRYA01001158">
    <property type="protein sequence ID" value="GMI39769.1"/>
    <property type="molecule type" value="Genomic_DNA"/>
</dbReference>
<organism evidence="2 3">
    <name type="scientific">Triparma columacea</name>
    <dbReference type="NCBI Taxonomy" id="722753"/>
    <lineage>
        <taxon>Eukaryota</taxon>
        <taxon>Sar</taxon>
        <taxon>Stramenopiles</taxon>
        <taxon>Ochrophyta</taxon>
        <taxon>Bolidophyceae</taxon>
        <taxon>Parmales</taxon>
        <taxon>Triparmaceae</taxon>
        <taxon>Triparma</taxon>
    </lineage>
</organism>
<protein>
    <submittedName>
        <fullName evidence="2">Uncharacterized protein</fullName>
    </submittedName>
</protein>
<proteinExistence type="predicted"/>
<dbReference type="Proteomes" id="UP001165065">
    <property type="component" value="Unassembled WGS sequence"/>
</dbReference>
<feature type="compositionally biased region" description="Basic and acidic residues" evidence="1">
    <location>
        <begin position="572"/>
        <end position="610"/>
    </location>
</feature>
<gene>
    <name evidence="2" type="ORF">TrCOL_g3681</name>
</gene>
<evidence type="ECO:0000256" key="1">
    <source>
        <dbReference type="SAM" id="MobiDB-lite"/>
    </source>
</evidence>
<sequence length="658" mass="71619">MDTIDDGDVLELGQDGAFDLSEAENVVKNLDTPPSPPNLNKLKLGQGTQSPNGRSGSGGRAEVAAWENYKTQGNEAFSKNDIDGARVFYTKALADKKVVGVDRAKILSNRALCALRQSLPASSSTLPATFTIRDISRNKEAPTATKQLLMQAVTDCSGAMSELRSSKSNVANQMLKTLHRMSLGYAMLGDHPKSLQCSTESESLISPSTPLSLSQSVKDLQNSLKQVGKDYVAISTALEATAALVMKDSRINPSRACVASSIACGQAGGSMDAICGVAAATAWNIVLDVYSSKGREAGDPEVVHKALSDLCESVAKAVHYHKGATKNVALCIFDVLSGKTVCDSVKLANGSGLVPLTLRKEALRGAGVASAMLMSLRSERIEDVRKECIEGVKTCGGGEGEGNEIAKMFGSGELADGGEEDDGFEPAASWQGRKQGKVYKLDKKGLGYYIDHGPNRASSDKGAGTKKKIEEERLLDPNHPAFKDMNPSQVKSLEQMLKLIDEEVESIAGDQADMIKQFRNMWKSNPESFKNYKKPEPKEEGEAKKKKEVNHDPTKWMADHKEGLNWFTQNHGDFDKKSFLKQEKEREDRQREEREKKSAERRAVIEKEANELFGKGNLWNEKGPGTEKPKKSKKAKGTKNGKKDDKKSQLKELLSWAS</sequence>
<comment type="caution">
    <text evidence="2">The sequence shown here is derived from an EMBL/GenBank/DDBJ whole genome shotgun (WGS) entry which is preliminary data.</text>
</comment>
<dbReference type="AlphaFoldDB" id="A0A9W7GC24"/>
<feature type="region of interest" description="Disordered" evidence="1">
    <location>
        <begin position="526"/>
        <end position="658"/>
    </location>
</feature>
<reference evidence="3" key="1">
    <citation type="journal article" date="2023" name="Commun. Biol.">
        <title>Genome analysis of Parmales, the sister group of diatoms, reveals the evolutionary specialization of diatoms from phago-mixotrophs to photoautotrophs.</title>
        <authorList>
            <person name="Ban H."/>
            <person name="Sato S."/>
            <person name="Yoshikawa S."/>
            <person name="Yamada K."/>
            <person name="Nakamura Y."/>
            <person name="Ichinomiya M."/>
            <person name="Sato N."/>
            <person name="Blanc-Mathieu R."/>
            <person name="Endo H."/>
            <person name="Kuwata A."/>
            <person name="Ogata H."/>
        </authorList>
    </citation>
    <scope>NUCLEOTIDE SEQUENCE [LARGE SCALE GENOMIC DNA]</scope>
</reference>
<dbReference type="Gene3D" id="1.25.40.10">
    <property type="entry name" value="Tetratricopeptide repeat domain"/>
    <property type="match status" value="1"/>
</dbReference>
<feature type="region of interest" description="Disordered" evidence="1">
    <location>
        <begin position="28"/>
        <end position="61"/>
    </location>
</feature>
<accession>A0A9W7GC24</accession>
<name>A0A9W7GC24_9STRA</name>
<feature type="compositionally biased region" description="Basic and acidic residues" evidence="1">
    <location>
        <begin position="641"/>
        <end position="650"/>
    </location>
</feature>
<feature type="compositionally biased region" description="Basic residues" evidence="1">
    <location>
        <begin position="630"/>
        <end position="640"/>
    </location>
</feature>
<keyword evidence="3" id="KW-1185">Reference proteome</keyword>
<dbReference type="InterPro" id="IPR011990">
    <property type="entry name" value="TPR-like_helical_dom_sf"/>
</dbReference>
<feature type="compositionally biased region" description="Basic and acidic residues" evidence="1">
    <location>
        <begin position="533"/>
        <end position="563"/>
    </location>
</feature>